<sequence length="141" mass="14240">MIGRYFRVDQYRLDDCWRSDQGFEKRAGDAGTAGGNAYSGATNDVSGGSVVNAADDRGAIANGGGNAAGGAGTTFSGDADGGNGNGLGPGVTRTLARRGRLMVEAFTTTVVPLTTRRTLTLLVAAVSARLAMPLVEGLKGG</sequence>
<dbReference type="Proteomes" id="UP001144978">
    <property type="component" value="Unassembled WGS sequence"/>
</dbReference>
<proteinExistence type="predicted"/>
<evidence type="ECO:0000313" key="2">
    <source>
        <dbReference type="Proteomes" id="UP001144978"/>
    </source>
</evidence>
<gene>
    <name evidence="1" type="ORF">NUW54_g3958</name>
</gene>
<comment type="caution">
    <text evidence="1">The sequence shown here is derived from an EMBL/GenBank/DDBJ whole genome shotgun (WGS) entry which is preliminary data.</text>
</comment>
<accession>A0ACC1Q174</accession>
<organism evidence="1 2">
    <name type="scientific">Trametes sanguinea</name>
    <dbReference type="NCBI Taxonomy" id="158606"/>
    <lineage>
        <taxon>Eukaryota</taxon>
        <taxon>Fungi</taxon>
        <taxon>Dikarya</taxon>
        <taxon>Basidiomycota</taxon>
        <taxon>Agaricomycotina</taxon>
        <taxon>Agaricomycetes</taxon>
        <taxon>Polyporales</taxon>
        <taxon>Polyporaceae</taxon>
        <taxon>Trametes</taxon>
    </lineage>
</organism>
<evidence type="ECO:0000313" key="1">
    <source>
        <dbReference type="EMBL" id="KAJ3006394.1"/>
    </source>
</evidence>
<dbReference type="EMBL" id="JANSHE010000864">
    <property type="protein sequence ID" value="KAJ3006394.1"/>
    <property type="molecule type" value="Genomic_DNA"/>
</dbReference>
<name>A0ACC1Q174_9APHY</name>
<protein>
    <submittedName>
        <fullName evidence="1">Uncharacterized protein</fullName>
    </submittedName>
</protein>
<keyword evidence="2" id="KW-1185">Reference proteome</keyword>
<reference evidence="1" key="1">
    <citation type="submission" date="2022-08" db="EMBL/GenBank/DDBJ databases">
        <title>Genome Sequence of Pycnoporus sanguineus.</title>
        <authorList>
            <person name="Buettner E."/>
        </authorList>
    </citation>
    <scope>NUCLEOTIDE SEQUENCE</scope>
    <source>
        <strain evidence="1">CG-C14</strain>
    </source>
</reference>